<feature type="transmembrane region" description="Helical" evidence="1">
    <location>
        <begin position="335"/>
        <end position="357"/>
    </location>
</feature>
<keyword evidence="1" id="KW-0472">Membrane</keyword>
<dbReference type="Proteomes" id="UP001576780">
    <property type="component" value="Unassembled WGS sequence"/>
</dbReference>
<keyword evidence="1" id="KW-0812">Transmembrane</keyword>
<reference evidence="2 3" key="1">
    <citation type="submission" date="2024-09" db="EMBL/GenBank/DDBJ databases">
        <title>Floridaenema gen nov. (Aerosakkonemataceae, Aerosakkonematales ord. nov., Cyanobacteria) from benthic tropical and subtropical fresh waters, with the description of four new species.</title>
        <authorList>
            <person name="Moretto J.A."/>
            <person name="Berthold D.E."/>
            <person name="Lefler F.W."/>
            <person name="Huang I.-S."/>
            <person name="Laughinghouse H. IV."/>
        </authorList>
    </citation>
    <scope>NUCLEOTIDE SEQUENCE [LARGE SCALE GENOMIC DNA]</scope>
    <source>
        <strain evidence="2 3">BLCC-F167</strain>
    </source>
</reference>
<feature type="transmembrane region" description="Helical" evidence="1">
    <location>
        <begin position="139"/>
        <end position="157"/>
    </location>
</feature>
<comment type="caution">
    <text evidence="2">The sequence shown here is derived from an EMBL/GenBank/DDBJ whole genome shotgun (WGS) entry which is preliminary data.</text>
</comment>
<accession>A0ABV4WJ89</accession>
<protein>
    <recommendedName>
        <fullName evidence="4">Iron-sulfur cluster biosynthesis family protein</fullName>
    </recommendedName>
</protein>
<evidence type="ECO:0000313" key="3">
    <source>
        <dbReference type="Proteomes" id="UP001576780"/>
    </source>
</evidence>
<dbReference type="RefSeq" id="WP_413277559.1">
    <property type="nucleotide sequence ID" value="NZ_JBHFNT010000096.1"/>
</dbReference>
<keyword evidence="1" id="KW-1133">Transmembrane helix</keyword>
<evidence type="ECO:0000313" key="2">
    <source>
        <dbReference type="EMBL" id="MFB2835137.1"/>
    </source>
</evidence>
<proteinExistence type="predicted"/>
<evidence type="ECO:0000256" key="1">
    <source>
        <dbReference type="SAM" id="Phobius"/>
    </source>
</evidence>
<dbReference type="PANTHER" id="PTHR47380:SF4">
    <property type="entry name" value="OS02G0533000 PROTEIN"/>
    <property type="match status" value="1"/>
</dbReference>
<feature type="transmembrane region" description="Helical" evidence="1">
    <location>
        <begin position="88"/>
        <end position="119"/>
    </location>
</feature>
<dbReference type="PANTHER" id="PTHR47380">
    <property type="entry name" value="OS02G0533000 PROTEIN"/>
    <property type="match status" value="1"/>
</dbReference>
<keyword evidence="3" id="KW-1185">Reference proteome</keyword>
<evidence type="ECO:0008006" key="4">
    <source>
        <dbReference type="Google" id="ProtNLM"/>
    </source>
</evidence>
<sequence>MAPNPTIIQAVEQLNYRVTVGDIAAQTGLNINQAEQALLVLASDAGGHLQVAESGEIAYQFPRNFQAVLRNKFFRLQLQEWWQKVWRVLFYLIRVSFGLILLASIALIFIAIAIIFIALNSSRDSDSSGGDFGGDFNGGTVFAPTFWFSDWWFWVFYPDYNSPQYQYHRREKPQLNFLEAVFSFLFGDGNPNANLEERRWQEIATVIRNNQGAVVAEQIAPYLDELGEGYSREYEDYMLPVLTKYNGRPEVSPEGQLVYHFPDLQVTATQEEIQPVAAYLREIPWGFSAASSGQILLACGLGAINLVGALVLGNLLAGGTVAAQIGGLVAFVQSIYWLLLIYGIVFLTLPLVRYFWLQWRNTKINKRNQKREQRANFLIQAGAELKKKISYARKFAARNIINREDLAYTTETDLIEQEIAQKDKIDAEWQRRLESGS</sequence>
<name>A0ABV4WJ89_9CYAN</name>
<feature type="transmembrane region" description="Helical" evidence="1">
    <location>
        <begin position="295"/>
        <end position="315"/>
    </location>
</feature>
<dbReference type="InterPro" id="IPR044200">
    <property type="entry name" value="At5g03900-like"/>
</dbReference>
<dbReference type="EMBL" id="JBHFNT010000096">
    <property type="protein sequence ID" value="MFB2835137.1"/>
    <property type="molecule type" value="Genomic_DNA"/>
</dbReference>
<gene>
    <name evidence="2" type="ORF">ACE1CA_11455</name>
</gene>
<organism evidence="2 3">
    <name type="scientific">Floridaenema evergladense BLCC-F167</name>
    <dbReference type="NCBI Taxonomy" id="3153639"/>
    <lineage>
        <taxon>Bacteria</taxon>
        <taxon>Bacillati</taxon>
        <taxon>Cyanobacteriota</taxon>
        <taxon>Cyanophyceae</taxon>
        <taxon>Oscillatoriophycideae</taxon>
        <taxon>Aerosakkonematales</taxon>
        <taxon>Aerosakkonemataceae</taxon>
        <taxon>Floridanema</taxon>
        <taxon>Floridanema evergladense</taxon>
    </lineage>
</organism>